<keyword evidence="1" id="KW-1133">Transmembrane helix</keyword>
<accession>A0ABP5ZRZ6</accession>
<evidence type="ECO:0000313" key="3">
    <source>
        <dbReference type="Proteomes" id="UP001500730"/>
    </source>
</evidence>
<keyword evidence="3" id="KW-1185">Reference proteome</keyword>
<protein>
    <recommendedName>
        <fullName evidence="4">Integral membrane protein</fullName>
    </recommendedName>
</protein>
<evidence type="ECO:0000256" key="1">
    <source>
        <dbReference type="SAM" id="Phobius"/>
    </source>
</evidence>
<feature type="transmembrane region" description="Helical" evidence="1">
    <location>
        <begin position="79"/>
        <end position="99"/>
    </location>
</feature>
<organism evidence="2 3">
    <name type="scientific">Terrabacter carboxydivorans</name>
    <dbReference type="NCBI Taxonomy" id="619730"/>
    <lineage>
        <taxon>Bacteria</taxon>
        <taxon>Bacillati</taxon>
        <taxon>Actinomycetota</taxon>
        <taxon>Actinomycetes</taxon>
        <taxon>Micrococcales</taxon>
        <taxon>Intrasporangiaceae</taxon>
        <taxon>Terrabacter</taxon>
    </lineage>
</organism>
<evidence type="ECO:0008006" key="4">
    <source>
        <dbReference type="Google" id="ProtNLM"/>
    </source>
</evidence>
<sequence length="153" mass="16053">MTSMTTGRHVNTGSVFAWVLRLLVAAALLVDAVVHLRLAGGYQQSAPTGIGAGTLFRIEASVAIVVAVWVILSGSRRAFVVAFAVGLSAAVAVVLYRYVDIPAVGPLPAMYEPVWFFEKSLSALAEAVAAAAALVALLISARPPRPSRREPNL</sequence>
<feature type="transmembrane region" description="Helical" evidence="1">
    <location>
        <begin position="119"/>
        <end position="139"/>
    </location>
</feature>
<name>A0ABP5ZRZ6_9MICO</name>
<dbReference type="EMBL" id="BAAARE010000047">
    <property type="protein sequence ID" value="GAA2503512.1"/>
    <property type="molecule type" value="Genomic_DNA"/>
</dbReference>
<comment type="caution">
    <text evidence="2">The sequence shown here is derived from an EMBL/GenBank/DDBJ whole genome shotgun (WGS) entry which is preliminary data.</text>
</comment>
<keyword evidence="1" id="KW-0812">Transmembrane</keyword>
<dbReference type="Proteomes" id="UP001500730">
    <property type="component" value="Unassembled WGS sequence"/>
</dbReference>
<evidence type="ECO:0000313" key="2">
    <source>
        <dbReference type="EMBL" id="GAA2503512.1"/>
    </source>
</evidence>
<reference evidence="3" key="1">
    <citation type="journal article" date="2019" name="Int. J. Syst. Evol. Microbiol.">
        <title>The Global Catalogue of Microorganisms (GCM) 10K type strain sequencing project: providing services to taxonomists for standard genome sequencing and annotation.</title>
        <authorList>
            <consortium name="The Broad Institute Genomics Platform"/>
            <consortium name="The Broad Institute Genome Sequencing Center for Infectious Disease"/>
            <person name="Wu L."/>
            <person name="Ma J."/>
        </authorList>
    </citation>
    <scope>NUCLEOTIDE SEQUENCE [LARGE SCALE GENOMIC DNA]</scope>
    <source>
        <strain evidence="3">JCM 16259</strain>
    </source>
</reference>
<keyword evidence="1" id="KW-0472">Membrane</keyword>
<feature type="transmembrane region" description="Helical" evidence="1">
    <location>
        <begin position="50"/>
        <end position="72"/>
    </location>
</feature>
<feature type="transmembrane region" description="Helical" evidence="1">
    <location>
        <begin position="12"/>
        <end position="30"/>
    </location>
</feature>
<gene>
    <name evidence="2" type="ORF">GCM10009858_46900</name>
</gene>
<proteinExistence type="predicted"/>